<dbReference type="PROSITE" id="PS50235">
    <property type="entry name" value="USP_3"/>
    <property type="match status" value="1"/>
</dbReference>
<feature type="compositionally biased region" description="Polar residues" evidence="8">
    <location>
        <begin position="444"/>
        <end position="462"/>
    </location>
</feature>
<evidence type="ECO:0000256" key="8">
    <source>
        <dbReference type="SAM" id="MobiDB-lite"/>
    </source>
</evidence>
<name>A0A0C9XQJ0_9AGAR</name>
<evidence type="ECO:0000256" key="1">
    <source>
        <dbReference type="ARBA" id="ARBA00000707"/>
    </source>
</evidence>
<dbReference type="GO" id="GO:0005829">
    <property type="term" value="C:cytosol"/>
    <property type="evidence" value="ECO:0007669"/>
    <property type="project" value="TreeGrafter"/>
</dbReference>
<reference evidence="12" key="2">
    <citation type="submission" date="2015-01" db="EMBL/GenBank/DDBJ databases">
        <title>Evolutionary Origins and Diversification of the Mycorrhizal Mutualists.</title>
        <authorList>
            <consortium name="DOE Joint Genome Institute"/>
            <consortium name="Mycorrhizal Genomics Consortium"/>
            <person name="Kohler A."/>
            <person name="Kuo A."/>
            <person name="Nagy L.G."/>
            <person name="Floudas D."/>
            <person name="Copeland A."/>
            <person name="Barry K.W."/>
            <person name="Cichocki N."/>
            <person name="Veneault-Fourrey C."/>
            <person name="LaButti K."/>
            <person name="Lindquist E.A."/>
            <person name="Lipzen A."/>
            <person name="Lundell T."/>
            <person name="Morin E."/>
            <person name="Murat C."/>
            <person name="Riley R."/>
            <person name="Ohm R."/>
            <person name="Sun H."/>
            <person name="Tunlid A."/>
            <person name="Henrissat B."/>
            <person name="Grigoriev I.V."/>
            <person name="Hibbett D.S."/>
            <person name="Martin F."/>
        </authorList>
    </citation>
    <scope>NUCLEOTIDE SEQUENCE [LARGE SCALE GENOMIC DNA]</scope>
    <source>
        <strain evidence="12">LaAM-08-1</strain>
    </source>
</reference>
<evidence type="ECO:0000256" key="6">
    <source>
        <dbReference type="ARBA" id="ARBA00022801"/>
    </source>
</evidence>
<dbReference type="InterPro" id="IPR028889">
    <property type="entry name" value="USP"/>
</dbReference>
<keyword evidence="9" id="KW-0472">Membrane</keyword>
<dbReference type="SUPFAM" id="SSF54001">
    <property type="entry name" value="Cysteine proteinases"/>
    <property type="match status" value="1"/>
</dbReference>
<evidence type="ECO:0000256" key="5">
    <source>
        <dbReference type="ARBA" id="ARBA00022786"/>
    </source>
</evidence>
<dbReference type="InterPro" id="IPR038765">
    <property type="entry name" value="Papain-like_cys_pep_sf"/>
</dbReference>
<evidence type="ECO:0000256" key="3">
    <source>
        <dbReference type="ARBA" id="ARBA00012759"/>
    </source>
</evidence>
<feature type="compositionally biased region" description="Polar residues" evidence="8">
    <location>
        <begin position="730"/>
        <end position="785"/>
    </location>
</feature>
<evidence type="ECO:0000256" key="7">
    <source>
        <dbReference type="ARBA" id="ARBA00022807"/>
    </source>
</evidence>
<protein>
    <recommendedName>
        <fullName evidence="3">ubiquitinyl hydrolase 1</fullName>
        <ecNumber evidence="3">3.4.19.12</ecNumber>
    </recommendedName>
</protein>
<keyword evidence="4" id="KW-0645">Protease</keyword>
<dbReference type="PROSITE" id="PS00973">
    <property type="entry name" value="USP_2"/>
    <property type="match status" value="1"/>
</dbReference>
<feature type="transmembrane region" description="Helical" evidence="9">
    <location>
        <begin position="25"/>
        <end position="42"/>
    </location>
</feature>
<sequence>MYMPLPEQFSLWCIDLLTSDTFHQTAPVLFIILFPVFILLLVSTAHQRVMGFGDSLAITLPPWLWLSSSSANGDGSSARGSAREKKKSKKHGVRTRAEQNGSAKHGSEKDGEYYSGLVNISGTYCFMNSTLQALASLTYLQPHIDAIHAKAEVLDVPTPVIDSLQDLFRRLNTPRSTYHSIRPTEIIEVLNTQTEGRTNSLFYSREHQDAQELFQLLSECIKNEIAAVDKEGHRDRGLGGLSQVPSETMREIGKSVFDGLTANRRSCVLCGYTEAVMHFAFDNWQLAVPRLATSCRLEDCLEEYTRLEILKDCICRKCSIVTTYHRLQREALTLEEATKPEAKPSSSKKRRLKEVKRMEARVKAAITQGRIEDDLKDIRLEKVTSPASTKQSMIARPPPILALHINRSVHFGQYASKNTIKLIFPEVLDLTPYTTSGSLSTIPTSAISTPQPAIPRSTTPTPKTYAGGERTIYRLAAVVCHHGQHSFGHYIAYRRKPRRVGGGERWAPPRIVNPIKVEEMMMVGKIEGGGDNDSHGIEMPEYVFEDDPLINPSSGKNRSGWLRISDDSVRECGIESVLQEGSGAFMLYYERAEHARAGGVYPYPSLGSSASVRTTGSQETLKPEIRTLDLNGSVGSLVSEVGVGIKKEERGLSSSALLVGKEEEEEEKGTKGVRMSSSLVLGTSPSHSQPLGPRVVRSVVAGRARTVEREAGSSVSSSLSSLDSLGSRSFHPSASAQPSSSGVTKSSLLNNGVTKSPSLPSNGVTTSPSPNNGITKSSSLPTSTQPIPIPIPKNAKKTGPLQMNGRPHFVEEEVGEGMMTASAPSILVNPKAKTTTTTKVHTKTGTGKAEDEHPTAKSPPPPRIQSPKPIHPSPVVGLKA</sequence>
<feature type="domain" description="USP" evidence="10">
    <location>
        <begin position="115"/>
        <end position="592"/>
    </location>
</feature>
<proteinExistence type="inferred from homology"/>
<evidence type="ECO:0000313" key="11">
    <source>
        <dbReference type="EMBL" id="KIK03914.1"/>
    </source>
</evidence>
<dbReference type="InterPro" id="IPR001394">
    <property type="entry name" value="Peptidase_C19_UCH"/>
</dbReference>
<accession>A0A0C9XQJ0</accession>
<feature type="compositionally biased region" description="Pro residues" evidence="8">
    <location>
        <begin position="857"/>
        <end position="872"/>
    </location>
</feature>
<evidence type="ECO:0000256" key="4">
    <source>
        <dbReference type="ARBA" id="ARBA00022670"/>
    </source>
</evidence>
<evidence type="ECO:0000259" key="10">
    <source>
        <dbReference type="PROSITE" id="PS50235"/>
    </source>
</evidence>
<dbReference type="GO" id="GO:0006508">
    <property type="term" value="P:proteolysis"/>
    <property type="evidence" value="ECO:0007669"/>
    <property type="project" value="UniProtKB-KW"/>
</dbReference>
<feature type="compositionally biased region" description="Low complexity" evidence="8">
    <location>
        <begin position="713"/>
        <end position="729"/>
    </location>
</feature>
<feature type="compositionally biased region" description="Basic residues" evidence="8">
    <location>
        <begin position="84"/>
        <end position="94"/>
    </location>
</feature>
<feature type="compositionally biased region" description="Low complexity" evidence="8">
    <location>
        <begin position="831"/>
        <end position="847"/>
    </location>
</feature>
<dbReference type="InterPro" id="IPR018200">
    <property type="entry name" value="USP_CS"/>
</dbReference>
<dbReference type="OrthoDB" id="2020758at2759"/>
<dbReference type="GO" id="GO:0005634">
    <property type="term" value="C:nucleus"/>
    <property type="evidence" value="ECO:0007669"/>
    <property type="project" value="TreeGrafter"/>
</dbReference>
<dbReference type="Proteomes" id="UP000054477">
    <property type="component" value="Unassembled WGS sequence"/>
</dbReference>
<dbReference type="GO" id="GO:0004843">
    <property type="term" value="F:cysteine-type deubiquitinase activity"/>
    <property type="evidence" value="ECO:0007669"/>
    <property type="project" value="UniProtKB-EC"/>
</dbReference>
<dbReference type="STRING" id="1095629.A0A0C9XQJ0"/>
<dbReference type="EMBL" id="KN838575">
    <property type="protein sequence ID" value="KIK03914.1"/>
    <property type="molecule type" value="Genomic_DNA"/>
</dbReference>
<keyword evidence="5" id="KW-0833">Ubl conjugation pathway</keyword>
<comment type="catalytic activity">
    <reaction evidence="1">
        <text>Thiol-dependent hydrolysis of ester, thioester, amide, peptide and isopeptide bonds formed by the C-terminal Gly of ubiquitin (a 76-residue protein attached to proteins as an intracellular targeting signal).</text>
        <dbReference type="EC" id="3.4.19.12"/>
    </reaction>
</comment>
<feature type="region of interest" description="Disordered" evidence="8">
    <location>
        <begin position="444"/>
        <end position="466"/>
    </location>
</feature>
<dbReference type="InterPro" id="IPR050164">
    <property type="entry name" value="Peptidase_C19"/>
</dbReference>
<evidence type="ECO:0000313" key="12">
    <source>
        <dbReference type="Proteomes" id="UP000054477"/>
    </source>
</evidence>
<dbReference type="GO" id="GO:0016579">
    <property type="term" value="P:protein deubiquitination"/>
    <property type="evidence" value="ECO:0007669"/>
    <property type="project" value="InterPro"/>
</dbReference>
<gene>
    <name evidence="11" type="ORF">K443DRAFT_676406</name>
</gene>
<feature type="compositionally biased region" description="Low complexity" evidence="8">
    <location>
        <begin position="694"/>
        <end position="704"/>
    </location>
</feature>
<feature type="region of interest" description="Disordered" evidence="8">
    <location>
        <begin position="657"/>
        <end position="807"/>
    </location>
</feature>
<keyword evidence="9" id="KW-0812">Transmembrane</keyword>
<keyword evidence="12" id="KW-1185">Reference proteome</keyword>
<feature type="region of interest" description="Disordered" evidence="8">
    <location>
        <begin position="824"/>
        <end position="880"/>
    </location>
</feature>
<dbReference type="AlphaFoldDB" id="A0A0C9XQJ0"/>
<feature type="compositionally biased region" description="Polar residues" evidence="8">
    <location>
        <begin position="675"/>
        <end position="689"/>
    </location>
</feature>
<dbReference type="EC" id="3.4.19.12" evidence="3"/>
<dbReference type="PANTHER" id="PTHR24006">
    <property type="entry name" value="UBIQUITIN CARBOXYL-TERMINAL HYDROLASE"/>
    <property type="match status" value="1"/>
</dbReference>
<dbReference type="PANTHER" id="PTHR24006:SF888">
    <property type="entry name" value="UBIQUITIN CARBOXYL-TERMINAL HYDROLASE 30"/>
    <property type="match status" value="1"/>
</dbReference>
<feature type="region of interest" description="Disordered" evidence="8">
    <location>
        <begin position="72"/>
        <end position="108"/>
    </location>
</feature>
<keyword evidence="6" id="KW-0378">Hydrolase</keyword>
<keyword evidence="9" id="KW-1133">Transmembrane helix</keyword>
<keyword evidence="7" id="KW-0788">Thiol protease</keyword>
<organism evidence="11 12">
    <name type="scientific">Laccaria amethystina LaAM-08-1</name>
    <dbReference type="NCBI Taxonomy" id="1095629"/>
    <lineage>
        <taxon>Eukaryota</taxon>
        <taxon>Fungi</taxon>
        <taxon>Dikarya</taxon>
        <taxon>Basidiomycota</taxon>
        <taxon>Agaricomycotina</taxon>
        <taxon>Agaricomycetes</taxon>
        <taxon>Agaricomycetidae</taxon>
        <taxon>Agaricales</taxon>
        <taxon>Agaricineae</taxon>
        <taxon>Hydnangiaceae</taxon>
        <taxon>Laccaria</taxon>
    </lineage>
</organism>
<evidence type="ECO:0000256" key="9">
    <source>
        <dbReference type="SAM" id="Phobius"/>
    </source>
</evidence>
<dbReference type="Pfam" id="PF00443">
    <property type="entry name" value="UCH"/>
    <property type="match status" value="1"/>
</dbReference>
<dbReference type="Gene3D" id="3.90.70.10">
    <property type="entry name" value="Cysteine proteinases"/>
    <property type="match status" value="1"/>
</dbReference>
<reference evidence="11 12" key="1">
    <citation type="submission" date="2014-04" db="EMBL/GenBank/DDBJ databases">
        <authorList>
            <consortium name="DOE Joint Genome Institute"/>
            <person name="Kuo A."/>
            <person name="Kohler A."/>
            <person name="Nagy L.G."/>
            <person name="Floudas D."/>
            <person name="Copeland A."/>
            <person name="Barry K.W."/>
            <person name="Cichocki N."/>
            <person name="Veneault-Fourrey C."/>
            <person name="LaButti K."/>
            <person name="Lindquist E.A."/>
            <person name="Lipzen A."/>
            <person name="Lundell T."/>
            <person name="Morin E."/>
            <person name="Murat C."/>
            <person name="Sun H."/>
            <person name="Tunlid A."/>
            <person name="Henrissat B."/>
            <person name="Grigoriev I.V."/>
            <person name="Hibbett D.S."/>
            <person name="Martin F."/>
            <person name="Nordberg H.P."/>
            <person name="Cantor M.N."/>
            <person name="Hua S.X."/>
        </authorList>
    </citation>
    <scope>NUCLEOTIDE SEQUENCE [LARGE SCALE GENOMIC DNA]</scope>
    <source>
        <strain evidence="11 12">LaAM-08-1</strain>
    </source>
</reference>
<dbReference type="HOGENOM" id="CLU_013485_0_0_1"/>
<evidence type="ECO:0000256" key="2">
    <source>
        <dbReference type="ARBA" id="ARBA00009085"/>
    </source>
</evidence>
<dbReference type="CDD" id="cd02662">
    <property type="entry name" value="Peptidase_C19F"/>
    <property type="match status" value="1"/>
</dbReference>
<comment type="similarity">
    <text evidence="2">Belongs to the peptidase C19 family.</text>
</comment>